<keyword evidence="2" id="KW-1185">Reference proteome</keyword>
<dbReference type="EMBL" id="JAAMOZ010000001">
    <property type="protein sequence ID" value="NIH56067.1"/>
    <property type="molecule type" value="Genomic_DNA"/>
</dbReference>
<dbReference type="Proteomes" id="UP000749311">
    <property type="component" value="Unassembled WGS sequence"/>
</dbReference>
<evidence type="ECO:0000313" key="2">
    <source>
        <dbReference type="Proteomes" id="UP000749311"/>
    </source>
</evidence>
<protein>
    <submittedName>
        <fullName evidence="1">Uncharacterized protein</fullName>
    </submittedName>
</protein>
<evidence type="ECO:0000313" key="1">
    <source>
        <dbReference type="EMBL" id="NIH56067.1"/>
    </source>
</evidence>
<sequence length="288" mass="31830">MTTTTTPRSESGEDFTTSEGLRQVLIRLHEAGPTSWEHDRTADALVAYAAEKYAGLARKHGLDPWEAASAAFEAMRNESTRTARDPWAVVTHAVQLSCMAEERGQGLLCSTHQARRKKYEAFHDPERISDRETPLPDYHPSFQVYDHIDNPTIDDRDESTKAASEEAMSALNAVDECVALFIGLGWPPDAARTAIHYVTTALSRTHSRLSAYEGLRRDKYALAFLDLPQNSWRVLLHALLGYPHPALQATPAGRGILMRLVIGEPIRSILHDEDLILAIALAAPGRAG</sequence>
<accession>A0ABX0SCF4</accession>
<comment type="caution">
    <text evidence="1">The sequence shown here is derived from an EMBL/GenBank/DDBJ whole genome shotgun (WGS) entry which is preliminary data.</text>
</comment>
<organism evidence="1 2">
    <name type="scientific">Brooklawnia cerclae</name>
    <dbReference type="NCBI Taxonomy" id="349934"/>
    <lineage>
        <taxon>Bacteria</taxon>
        <taxon>Bacillati</taxon>
        <taxon>Actinomycetota</taxon>
        <taxon>Actinomycetes</taxon>
        <taxon>Propionibacteriales</taxon>
        <taxon>Propionibacteriaceae</taxon>
        <taxon>Brooklawnia</taxon>
    </lineage>
</organism>
<dbReference type="RefSeq" id="WP_167164899.1">
    <property type="nucleotide sequence ID" value="NZ_BAAAOO010000002.1"/>
</dbReference>
<reference evidence="1 2" key="1">
    <citation type="submission" date="2020-02" db="EMBL/GenBank/DDBJ databases">
        <title>Sequencing the genomes of 1000 actinobacteria strains.</title>
        <authorList>
            <person name="Klenk H.-P."/>
        </authorList>
    </citation>
    <scope>NUCLEOTIDE SEQUENCE [LARGE SCALE GENOMIC DNA]</scope>
    <source>
        <strain evidence="1 2">DSM 19609</strain>
    </source>
</reference>
<proteinExistence type="predicted"/>
<gene>
    <name evidence="1" type="ORF">FB473_000712</name>
</gene>
<name>A0ABX0SCF4_9ACTN</name>